<proteinExistence type="predicted"/>
<organism evidence="1">
    <name type="scientific">viral metagenome</name>
    <dbReference type="NCBI Taxonomy" id="1070528"/>
    <lineage>
        <taxon>unclassified sequences</taxon>
        <taxon>metagenomes</taxon>
        <taxon>organismal metagenomes</taxon>
    </lineage>
</organism>
<name>A0A6C0K883_9ZZZZ</name>
<evidence type="ECO:0000313" key="1">
    <source>
        <dbReference type="EMBL" id="QHU13929.1"/>
    </source>
</evidence>
<dbReference type="EMBL" id="MN740828">
    <property type="protein sequence ID" value="QHU13929.1"/>
    <property type="molecule type" value="Genomic_DNA"/>
</dbReference>
<dbReference type="AlphaFoldDB" id="A0A6C0K883"/>
<accession>A0A6C0K883</accession>
<sequence>MAYKSLKVELLIALLKNLSARPAEGEPTMTSVVKAQCANVKSRKFPQVRCPYPATKDEFCCRHWKKPRRFIVNKPNHLVTRSMDSAIKRIQNWWKRYQGNVLRKQRSLVFFARDLCNNDRELATFEPLSSIPRDYFIVFQDKGTDRYWGFDIRSLVNQYEQCGKLENPYTKELVSAEGLEQFHLRVDILRKLKKPLHFEEISGLTAEQSWNLRVLDVCLRLDMLGYRIATQWFSDLTAPENQKLYINLHSLWNSNLDLPVELKNRIVPNHNETLTRLFKLPPHKIMFKTELNSLRRMNLNLIERLISSADSQSDKVIGAMYTVIGISTVSKECRRAYPWLSEATA</sequence>
<reference evidence="1" key="1">
    <citation type="journal article" date="2020" name="Nature">
        <title>Giant virus diversity and host interactions through global metagenomics.</title>
        <authorList>
            <person name="Schulz F."/>
            <person name="Roux S."/>
            <person name="Paez-Espino D."/>
            <person name="Jungbluth S."/>
            <person name="Walsh D.A."/>
            <person name="Denef V.J."/>
            <person name="McMahon K.D."/>
            <person name="Konstantinidis K.T."/>
            <person name="Eloe-Fadrosh E.A."/>
            <person name="Kyrpides N.C."/>
            <person name="Woyke T."/>
        </authorList>
    </citation>
    <scope>NUCLEOTIDE SEQUENCE</scope>
    <source>
        <strain evidence="1">GVMAG-S-1101182-85</strain>
    </source>
</reference>
<protein>
    <submittedName>
        <fullName evidence="1">Uncharacterized protein</fullName>
    </submittedName>
</protein>